<sequence>MRVAVTVDDREPAGLVEAVRRHADVTEVRVERLASGDLAIGSVGFERKTPRDYVTSAVGRAGSDLTDQVERMATAYDHSYVLLEGEFADLESLRTTVSPASIRGSMASITARQGVPVVPCTDRRRLVDFAIRLGRKHAEDPTTDRLPVGSVPSRREPTTKRIYGCIEGIGPELAATLYDRYPSVEALLEAGREDLTRIDGIGEVRANTIAAAFRTDGTRE</sequence>
<evidence type="ECO:0000313" key="3">
    <source>
        <dbReference type="Proteomes" id="UP000199114"/>
    </source>
</evidence>
<accession>A0A1H8ZD31</accession>
<keyword evidence="3" id="KW-1185">Reference proteome</keyword>
<dbReference type="AlphaFoldDB" id="A0A1H8ZD31"/>
<dbReference type="Proteomes" id="UP000199114">
    <property type="component" value="Unassembled WGS sequence"/>
</dbReference>
<dbReference type="EMBL" id="FOFD01000001">
    <property type="protein sequence ID" value="SEP62271.1"/>
    <property type="molecule type" value="Genomic_DNA"/>
</dbReference>
<gene>
    <name evidence="2" type="ORF">SAMN04489841_0134</name>
</gene>
<dbReference type="InterPro" id="IPR006166">
    <property type="entry name" value="ERCC4_domain"/>
</dbReference>
<name>A0A1H8ZD31_9EURY</name>
<dbReference type="GO" id="GO:0006259">
    <property type="term" value="P:DNA metabolic process"/>
    <property type="evidence" value="ECO:0007669"/>
    <property type="project" value="UniProtKB-ARBA"/>
</dbReference>
<evidence type="ECO:0000259" key="1">
    <source>
        <dbReference type="Pfam" id="PF02732"/>
    </source>
</evidence>
<dbReference type="SUPFAM" id="SSF47781">
    <property type="entry name" value="RuvA domain 2-like"/>
    <property type="match status" value="1"/>
</dbReference>
<dbReference type="STRING" id="1186196.SAMN04489841_0134"/>
<feature type="domain" description="ERCC4" evidence="1">
    <location>
        <begin position="7"/>
        <end position="129"/>
    </location>
</feature>
<dbReference type="Gene3D" id="1.10.150.20">
    <property type="entry name" value="5' to 3' exonuclease, C-terminal subdomain"/>
    <property type="match status" value="1"/>
</dbReference>
<dbReference type="Pfam" id="PF02732">
    <property type="entry name" value="ERCC4"/>
    <property type="match status" value="1"/>
</dbReference>
<dbReference type="InterPro" id="IPR011335">
    <property type="entry name" value="Restrct_endonuc-II-like"/>
</dbReference>
<dbReference type="GO" id="GO:0004518">
    <property type="term" value="F:nuclease activity"/>
    <property type="evidence" value="ECO:0007669"/>
    <property type="project" value="InterPro"/>
</dbReference>
<dbReference type="Gene3D" id="3.40.50.10130">
    <property type="match status" value="1"/>
</dbReference>
<dbReference type="InterPro" id="IPR010994">
    <property type="entry name" value="RuvA_2-like"/>
</dbReference>
<dbReference type="GO" id="GO:0003677">
    <property type="term" value="F:DNA binding"/>
    <property type="evidence" value="ECO:0007669"/>
    <property type="project" value="InterPro"/>
</dbReference>
<dbReference type="SUPFAM" id="SSF52980">
    <property type="entry name" value="Restriction endonuclease-like"/>
    <property type="match status" value="1"/>
</dbReference>
<dbReference type="OrthoDB" id="121419at2157"/>
<evidence type="ECO:0000313" key="2">
    <source>
        <dbReference type="EMBL" id="SEP62271.1"/>
    </source>
</evidence>
<reference evidence="3" key="1">
    <citation type="submission" date="2016-10" db="EMBL/GenBank/DDBJ databases">
        <authorList>
            <person name="Varghese N."/>
            <person name="Submissions S."/>
        </authorList>
    </citation>
    <scope>NUCLEOTIDE SEQUENCE [LARGE SCALE GENOMIC DNA]</scope>
    <source>
        <strain evidence="3">DSM 25055</strain>
    </source>
</reference>
<protein>
    <submittedName>
        <fullName evidence="2">ERCC4-type nuclease</fullName>
    </submittedName>
</protein>
<dbReference type="RefSeq" id="WP_090611566.1">
    <property type="nucleotide sequence ID" value="NZ_FOFD01000001.1"/>
</dbReference>
<dbReference type="Pfam" id="PF14520">
    <property type="entry name" value="HHH_5"/>
    <property type="match status" value="1"/>
</dbReference>
<organism evidence="2 3">
    <name type="scientific">Natrinema salaciae</name>
    <dbReference type="NCBI Taxonomy" id="1186196"/>
    <lineage>
        <taxon>Archaea</taxon>
        <taxon>Methanobacteriati</taxon>
        <taxon>Methanobacteriota</taxon>
        <taxon>Stenosarchaea group</taxon>
        <taxon>Halobacteria</taxon>
        <taxon>Halobacteriales</taxon>
        <taxon>Natrialbaceae</taxon>
        <taxon>Natrinema</taxon>
    </lineage>
</organism>
<proteinExistence type="predicted"/>